<organism evidence="1 2">
    <name type="scientific">Acetobacter tropicalis</name>
    <dbReference type="NCBI Taxonomy" id="104102"/>
    <lineage>
        <taxon>Bacteria</taxon>
        <taxon>Pseudomonadati</taxon>
        <taxon>Pseudomonadota</taxon>
        <taxon>Alphaproteobacteria</taxon>
        <taxon>Acetobacterales</taxon>
        <taxon>Acetobacteraceae</taxon>
        <taxon>Acetobacter</taxon>
    </lineage>
</organism>
<proteinExistence type="predicted"/>
<gene>
    <name evidence="1" type="ORF">AtDm6_3146</name>
</gene>
<sequence length="136" mass="15058">MAHDVIAFGSDMRDRKDGSFPVMDYTRSIPSFCPDSIISNPPFKVAQDFIDCALASTHDRVAVLLRLAFLEGRKRNEWFPSVPLARVWVSSNRISMPPGGTDISAEGGKTAHAWFVFEHGYSGAPSIGWIQKEDSI</sequence>
<comment type="caution">
    <text evidence="1">The sequence shown here is derived from an EMBL/GenBank/DDBJ whole genome shotgun (WGS) entry which is preliminary data.</text>
</comment>
<dbReference type="STRING" id="104102.AtDm6_3146"/>
<protein>
    <submittedName>
        <fullName evidence="1">Uncharacterized protein</fullName>
    </submittedName>
</protein>
<evidence type="ECO:0000313" key="1">
    <source>
        <dbReference type="EMBL" id="KGB21151.1"/>
    </source>
</evidence>
<accession>A0A094ZEW0</accession>
<dbReference type="PATRIC" id="fig|104102.7.peg.3100"/>
<name>A0A094ZEW0_9PROT</name>
<keyword evidence="2" id="KW-1185">Reference proteome</keyword>
<evidence type="ECO:0000313" key="2">
    <source>
        <dbReference type="Proteomes" id="UP000029448"/>
    </source>
</evidence>
<dbReference type="EMBL" id="JOKM01000103">
    <property type="protein sequence ID" value="KGB21151.1"/>
    <property type="molecule type" value="Genomic_DNA"/>
</dbReference>
<dbReference type="AlphaFoldDB" id="A0A094ZEW0"/>
<dbReference type="Proteomes" id="UP000029448">
    <property type="component" value="Unassembled WGS sequence"/>
</dbReference>
<reference evidence="1 2" key="1">
    <citation type="submission" date="2014-06" db="EMBL/GenBank/DDBJ databases">
        <title>Functional and comparative genomic analyses of the Drosophila gut microbiota identify candidate symbiosis factors.</title>
        <authorList>
            <person name="Newell P.D."/>
            <person name="Chaston J.M."/>
            <person name="Douglas A.E."/>
        </authorList>
    </citation>
    <scope>NUCLEOTIDE SEQUENCE [LARGE SCALE GENOMIC DNA]</scope>
    <source>
        <strain evidence="1 2">DmCS_006</strain>
    </source>
</reference>